<dbReference type="Pfam" id="PF07980">
    <property type="entry name" value="SusD_RagB"/>
    <property type="match status" value="1"/>
</dbReference>
<keyword evidence="5" id="KW-0998">Cell outer membrane</keyword>
<dbReference type="STRING" id="1736674.APS56_04575"/>
<evidence type="ECO:0000256" key="5">
    <source>
        <dbReference type="ARBA" id="ARBA00023237"/>
    </source>
</evidence>
<feature type="domain" description="RagB/SusD" evidence="7">
    <location>
        <begin position="322"/>
        <end position="510"/>
    </location>
</feature>
<dbReference type="SUPFAM" id="SSF48452">
    <property type="entry name" value="TPR-like"/>
    <property type="match status" value="1"/>
</dbReference>
<name>A0A0P0D6W8_9FLAO</name>
<evidence type="ECO:0000313" key="9">
    <source>
        <dbReference type="EMBL" id="ALJ04458.1"/>
    </source>
</evidence>
<dbReference type="Proteomes" id="UP000057981">
    <property type="component" value="Chromosome"/>
</dbReference>
<evidence type="ECO:0000256" key="4">
    <source>
        <dbReference type="ARBA" id="ARBA00023136"/>
    </source>
</evidence>
<comment type="subcellular location">
    <subcellularLocation>
        <location evidence="1">Cell outer membrane</location>
    </subcellularLocation>
</comment>
<evidence type="ECO:0000259" key="8">
    <source>
        <dbReference type="Pfam" id="PF14322"/>
    </source>
</evidence>
<keyword evidence="4" id="KW-0472">Membrane</keyword>
<dbReference type="GO" id="GO:0009279">
    <property type="term" value="C:cell outer membrane"/>
    <property type="evidence" value="ECO:0007669"/>
    <property type="project" value="UniProtKB-SubCell"/>
</dbReference>
<evidence type="ECO:0000259" key="7">
    <source>
        <dbReference type="Pfam" id="PF07980"/>
    </source>
</evidence>
<accession>A0A0P0D6W8</accession>
<dbReference type="InterPro" id="IPR033985">
    <property type="entry name" value="SusD-like_N"/>
</dbReference>
<keyword evidence="3" id="KW-0732">Signal</keyword>
<evidence type="ECO:0000256" key="6">
    <source>
        <dbReference type="SAM" id="MobiDB-lite"/>
    </source>
</evidence>
<dbReference type="KEGG" id="ahz:APS56_04575"/>
<gene>
    <name evidence="9" type="ORF">APS56_04575</name>
</gene>
<dbReference type="InterPro" id="IPR011990">
    <property type="entry name" value="TPR-like_helical_dom_sf"/>
</dbReference>
<evidence type="ECO:0000256" key="3">
    <source>
        <dbReference type="ARBA" id="ARBA00022729"/>
    </source>
</evidence>
<evidence type="ECO:0008006" key="11">
    <source>
        <dbReference type="Google" id="ProtNLM"/>
    </source>
</evidence>
<dbReference type="AlphaFoldDB" id="A0A0P0D6W8"/>
<evidence type="ECO:0000256" key="1">
    <source>
        <dbReference type="ARBA" id="ARBA00004442"/>
    </source>
</evidence>
<evidence type="ECO:0000313" key="10">
    <source>
        <dbReference type="Proteomes" id="UP000057981"/>
    </source>
</evidence>
<reference evidence="9 10" key="1">
    <citation type="submission" date="2015-10" db="EMBL/GenBank/DDBJ databases">
        <authorList>
            <person name="Gilbert D.G."/>
        </authorList>
    </citation>
    <scope>NUCLEOTIDE SEQUENCE [LARGE SCALE GENOMIC DNA]</scope>
    <source>
        <strain evidence="10">HZ-22</strain>
    </source>
</reference>
<dbReference type="PROSITE" id="PS51257">
    <property type="entry name" value="PROKAR_LIPOPROTEIN"/>
    <property type="match status" value="1"/>
</dbReference>
<dbReference type="InterPro" id="IPR012944">
    <property type="entry name" value="SusD_RagB_dom"/>
</dbReference>
<keyword evidence="10" id="KW-1185">Reference proteome</keyword>
<feature type="region of interest" description="Disordered" evidence="6">
    <location>
        <begin position="336"/>
        <end position="363"/>
    </location>
</feature>
<feature type="domain" description="SusD-like N-terminal" evidence="8">
    <location>
        <begin position="34"/>
        <end position="214"/>
    </location>
</feature>
<dbReference type="Pfam" id="PF14322">
    <property type="entry name" value="SusD-like_3"/>
    <property type="match status" value="1"/>
</dbReference>
<organism evidence="9 10">
    <name type="scientific">Pseudalgibacter alginicilyticus</name>
    <dbReference type="NCBI Taxonomy" id="1736674"/>
    <lineage>
        <taxon>Bacteria</taxon>
        <taxon>Pseudomonadati</taxon>
        <taxon>Bacteroidota</taxon>
        <taxon>Flavobacteriia</taxon>
        <taxon>Flavobacteriales</taxon>
        <taxon>Flavobacteriaceae</taxon>
        <taxon>Pseudalgibacter</taxon>
    </lineage>
</organism>
<proteinExistence type="inferred from homology"/>
<comment type="similarity">
    <text evidence="2">Belongs to the SusD family.</text>
</comment>
<dbReference type="EMBL" id="CP012898">
    <property type="protein sequence ID" value="ALJ04458.1"/>
    <property type="molecule type" value="Genomic_DNA"/>
</dbReference>
<feature type="compositionally biased region" description="Polar residues" evidence="6">
    <location>
        <begin position="336"/>
        <end position="349"/>
    </location>
</feature>
<dbReference type="Gene3D" id="1.25.40.390">
    <property type="match status" value="1"/>
</dbReference>
<protein>
    <recommendedName>
        <fullName evidence="11">Carbohydrate-binding protein SusD</fullName>
    </recommendedName>
</protein>
<evidence type="ECO:0000256" key="2">
    <source>
        <dbReference type="ARBA" id="ARBA00006275"/>
    </source>
</evidence>
<sequence length="510" mass="58363">MKKIGILCVLLVVFSCNESILEEQSFDTLTEDSFFNNYEEANASLIGVYDLLSEVNYYKRAFLMITGYAGDEGYHNADLFSRYEDGTLLPTDGYVTGLWNSIFYMHGKANFTIFALSNTPNLSSDEKKIFLGRLRFIRALNLFNAVRLWGDIPLVKEYLVTEENSYPSRTPKSEVYAYIEEDLEYAIENLNILEPQYGFPTKGAAYGLLGKVYMAQDKWPEAKVAVDEVIKLGVYDLLPNYLDVFDVNNENNIEEIFSIQFSQDATIAGEQSKGSLLAYFYLPAFNTLGYAGDPDHPKGQMRVEHATYDRYTTGDYTVDKRNELFITNYVNSNTGATVTRYPENTSAASQGPAYSKYRDPNNSNDRNYDNNLIILRYADILLMKAEIENELNGPTDVAYDAFDEVRGRSNSTLITRNLNKDTFRDAISNERGIELFGEFQRYFDVLRMKKNGESYYKYYRELLVSEGKFTHAAQNRWALGYYPKYELMPIPSDEMALNPNINIADQNPGY</sequence>